<protein>
    <recommendedName>
        <fullName evidence="4">Antitoxin</fullName>
    </recommendedName>
</protein>
<reference evidence="2 3" key="1">
    <citation type="submission" date="2018-06" db="EMBL/GenBank/DDBJ databases">
        <title>Phytoactinopolyspora halophila sp. nov., a novel halophilic actinomycete isolated from a saline soil in China.</title>
        <authorList>
            <person name="Tang S.-K."/>
        </authorList>
    </citation>
    <scope>NUCLEOTIDE SEQUENCE [LARGE SCALE GENOMIC DNA]</scope>
    <source>
        <strain evidence="2 3">YIM 96934</strain>
    </source>
</reference>
<gene>
    <name evidence="2" type="ORF">DPM12_10530</name>
</gene>
<dbReference type="InterPro" id="IPR036165">
    <property type="entry name" value="YefM-like_sf"/>
</dbReference>
<comment type="similarity">
    <text evidence="1">Belongs to the phD/YefM antitoxin family.</text>
</comment>
<keyword evidence="3" id="KW-1185">Reference proteome</keyword>
<proteinExistence type="inferred from homology"/>
<dbReference type="Gene3D" id="1.10.1220.170">
    <property type="match status" value="1"/>
</dbReference>
<sequence length="96" mass="10221">MSAGESVSLDALNEQTTAWQDAVRRAEDGQSVAIIAHGEHVADVVPSGELDRLRETIEVLSDPAARAALEEADRSIEEGDVVEGVDAIRALVEGRK</sequence>
<evidence type="ECO:0000313" key="3">
    <source>
        <dbReference type="Proteomes" id="UP000250462"/>
    </source>
</evidence>
<dbReference type="EMBL" id="QMIG01000008">
    <property type="protein sequence ID" value="RAW14687.1"/>
    <property type="molecule type" value="Genomic_DNA"/>
</dbReference>
<evidence type="ECO:0000256" key="1">
    <source>
        <dbReference type="ARBA" id="ARBA00009981"/>
    </source>
</evidence>
<dbReference type="AlphaFoldDB" id="A0A329QQP4"/>
<accession>A0A329QQP4</accession>
<dbReference type="RefSeq" id="WP_112258291.1">
    <property type="nucleotide sequence ID" value="NZ_QMIG01000008.1"/>
</dbReference>
<evidence type="ECO:0000313" key="2">
    <source>
        <dbReference type="EMBL" id="RAW14687.1"/>
    </source>
</evidence>
<dbReference type="SUPFAM" id="SSF143120">
    <property type="entry name" value="YefM-like"/>
    <property type="match status" value="1"/>
</dbReference>
<dbReference type="Proteomes" id="UP000250462">
    <property type="component" value="Unassembled WGS sequence"/>
</dbReference>
<name>A0A329QQP4_9ACTN</name>
<organism evidence="2 3">
    <name type="scientific">Phytoactinopolyspora halophila</name>
    <dbReference type="NCBI Taxonomy" id="1981511"/>
    <lineage>
        <taxon>Bacteria</taxon>
        <taxon>Bacillati</taxon>
        <taxon>Actinomycetota</taxon>
        <taxon>Actinomycetes</taxon>
        <taxon>Jiangellales</taxon>
        <taxon>Jiangellaceae</taxon>
        <taxon>Phytoactinopolyspora</taxon>
    </lineage>
</organism>
<evidence type="ECO:0008006" key="4">
    <source>
        <dbReference type="Google" id="ProtNLM"/>
    </source>
</evidence>
<comment type="caution">
    <text evidence="2">The sequence shown here is derived from an EMBL/GenBank/DDBJ whole genome shotgun (WGS) entry which is preliminary data.</text>
</comment>